<dbReference type="Gene3D" id="3.20.20.70">
    <property type="entry name" value="Aldolase class I"/>
    <property type="match status" value="1"/>
</dbReference>
<dbReference type="InterPro" id="IPR013785">
    <property type="entry name" value="Aldolase_TIM"/>
</dbReference>
<evidence type="ECO:0000259" key="10">
    <source>
        <dbReference type="PROSITE" id="PS51918"/>
    </source>
</evidence>
<dbReference type="EMBL" id="BAQD01000124">
    <property type="protein sequence ID" value="GBQ08654.1"/>
    <property type="molecule type" value="Genomic_DNA"/>
</dbReference>
<dbReference type="InterPro" id="IPR010505">
    <property type="entry name" value="MoaA_twitch"/>
</dbReference>
<dbReference type="InterPro" id="IPR007197">
    <property type="entry name" value="rSAM"/>
</dbReference>
<dbReference type="SUPFAM" id="SSF102114">
    <property type="entry name" value="Radical SAM enzymes"/>
    <property type="match status" value="1"/>
</dbReference>
<evidence type="ECO:0000313" key="12">
    <source>
        <dbReference type="Proteomes" id="UP001062901"/>
    </source>
</evidence>
<dbReference type="InterPro" id="IPR013483">
    <property type="entry name" value="MoaA"/>
</dbReference>
<evidence type="ECO:0000256" key="9">
    <source>
        <dbReference type="ARBA" id="ARBA00023239"/>
    </source>
</evidence>
<reference evidence="11" key="1">
    <citation type="submission" date="2013-04" db="EMBL/GenBank/DDBJ databases">
        <title>The genome sequencing project of 58 acetic acid bacteria.</title>
        <authorList>
            <person name="Okamoto-Kainuma A."/>
            <person name="Ishikawa M."/>
            <person name="Umino S."/>
            <person name="Koizumi Y."/>
            <person name="Shiwa Y."/>
            <person name="Yoshikawa H."/>
            <person name="Matsutani M."/>
            <person name="Matsushita K."/>
        </authorList>
    </citation>
    <scope>NUCLEOTIDE SEQUENCE</scope>
    <source>
        <strain evidence="11">DSM 15669</strain>
    </source>
</reference>
<dbReference type="Pfam" id="PF04055">
    <property type="entry name" value="Radical_SAM"/>
    <property type="match status" value="1"/>
</dbReference>
<comment type="cofactor">
    <cofactor evidence="1">
        <name>[4Fe-4S] cluster</name>
        <dbReference type="ChEBI" id="CHEBI:49883"/>
    </cofactor>
</comment>
<dbReference type="InterPro" id="IPR058240">
    <property type="entry name" value="rSAM_sf"/>
</dbReference>
<dbReference type="PROSITE" id="PS51918">
    <property type="entry name" value="RADICAL_SAM"/>
    <property type="match status" value="1"/>
</dbReference>
<evidence type="ECO:0000256" key="6">
    <source>
        <dbReference type="ARBA" id="ARBA00023014"/>
    </source>
</evidence>
<dbReference type="Proteomes" id="UP001062901">
    <property type="component" value="Unassembled WGS sequence"/>
</dbReference>
<keyword evidence="5" id="KW-0408">Iron</keyword>
<proteinExistence type="predicted"/>
<keyword evidence="12" id="KW-1185">Reference proteome</keyword>
<evidence type="ECO:0000256" key="1">
    <source>
        <dbReference type="ARBA" id="ARBA00001966"/>
    </source>
</evidence>
<evidence type="ECO:0000313" key="11">
    <source>
        <dbReference type="EMBL" id="GBQ08654.1"/>
    </source>
</evidence>
<evidence type="ECO:0000256" key="7">
    <source>
        <dbReference type="ARBA" id="ARBA00023134"/>
    </source>
</evidence>
<evidence type="ECO:0000256" key="4">
    <source>
        <dbReference type="ARBA" id="ARBA00022741"/>
    </source>
</evidence>
<organism evidence="11 12">
    <name type="scientific">Saccharibacter floricola DSM 15669</name>
    <dbReference type="NCBI Taxonomy" id="1123227"/>
    <lineage>
        <taxon>Bacteria</taxon>
        <taxon>Pseudomonadati</taxon>
        <taxon>Pseudomonadota</taxon>
        <taxon>Alphaproteobacteria</taxon>
        <taxon>Acetobacterales</taxon>
        <taxon>Acetobacteraceae</taxon>
        <taxon>Saccharibacter</taxon>
    </lineage>
</organism>
<name>A0ABQ0P1D1_9PROT</name>
<dbReference type="InterPro" id="IPR050105">
    <property type="entry name" value="MoCo_biosynth_MoaA/MoaC"/>
</dbReference>
<gene>
    <name evidence="11" type="ORF">AA15669_1858</name>
</gene>
<dbReference type="PANTHER" id="PTHR22960:SF0">
    <property type="entry name" value="MOLYBDENUM COFACTOR BIOSYNTHESIS PROTEIN 1"/>
    <property type="match status" value="1"/>
</dbReference>
<dbReference type="PANTHER" id="PTHR22960">
    <property type="entry name" value="MOLYBDOPTERIN COFACTOR SYNTHESIS PROTEIN A"/>
    <property type="match status" value="1"/>
</dbReference>
<protein>
    <submittedName>
        <fullName evidence="11">Molybdenum cofactor biosynthesis protein A</fullName>
    </submittedName>
</protein>
<dbReference type="CDD" id="cd21117">
    <property type="entry name" value="Twitch_MoaA"/>
    <property type="match status" value="1"/>
</dbReference>
<sequence length="289" mass="32004">MAEMVTIARSAVRLGVRKIRLTGGEPLLHPQLLELVEALAALEGVEDLALTTNGVLLPQLAKPLQRAGLRRVTVSLDALDSVIFSHMSGGRGHVEHVLSGIEAACQAQFPDGVKINSVVQRGVNEREVPKLAAYGAARQMNTRFIEYMDVGTRNGWQRHEVVTADEIYALLEQNGPLERIDLRYEGEVATRYRYRGTDREVGIIASVTMPFCGTCTRARLSSDGRFYTCLFAQEGKDLRSVVRHGGPDAVEEVLHTLWQRRSDRYSEKRAGLDGQKSASQRVEMNYIGG</sequence>
<evidence type="ECO:0000256" key="3">
    <source>
        <dbReference type="ARBA" id="ARBA00022723"/>
    </source>
</evidence>
<keyword evidence="3" id="KW-0479">Metal-binding</keyword>
<keyword evidence="2" id="KW-0949">S-adenosyl-L-methionine</keyword>
<accession>A0ABQ0P1D1</accession>
<keyword evidence="9" id="KW-0456">Lyase</keyword>
<feature type="domain" description="Radical SAM core" evidence="10">
    <location>
        <begin position="1"/>
        <end position="183"/>
    </location>
</feature>
<dbReference type="NCBIfam" id="TIGR02666">
    <property type="entry name" value="moaA"/>
    <property type="match status" value="1"/>
</dbReference>
<evidence type="ECO:0000256" key="5">
    <source>
        <dbReference type="ARBA" id="ARBA00023004"/>
    </source>
</evidence>
<keyword evidence="7" id="KW-0342">GTP-binding</keyword>
<dbReference type="CDD" id="cd01335">
    <property type="entry name" value="Radical_SAM"/>
    <property type="match status" value="1"/>
</dbReference>
<keyword evidence="4" id="KW-0547">Nucleotide-binding</keyword>
<keyword evidence="8" id="KW-0501">Molybdenum cofactor biosynthesis</keyword>
<evidence type="ECO:0000256" key="8">
    <source>
        <dbReference type="ARBA" id="ARBA00023150"/>
    </source>
</evidence>
<evidence type="ECO:0000256" key="2">
    <source>
        <dbReference type="ARBA" id="ARBA00022691"/>
    </source>
</evidence>
<comment type="caution">
    <text evidence="11">The sequence shown here is derived from an EMBL/GenBank/DDBJ whole genome shotgun (WGS) entry which is preliminary data.</text>
</comment>
<dbReference type="Pfam" id="PF06463">
    <property type="entry name" value="Mob_synth_C"/>
    <property type="match status" value="1"/>
</dbReference>
<keyword evidence="6" id="KW-0411">Iron-sulfur</keyword>